<comment type="subcellular location">
    <subcellularLocation>
        <location evidence="1">Target cell</location>
        <location evidence="1">Target cell cytoplasm</location>
    </subcellularLocation>
</comment>
<dbReference type="RefSeq" id="WP_273924195.1">
    <property type="nucleotide sequence ID" value="NZ_JAMDGR010000025.1"/>
</dbReference>
<keyword evidence="3" id="KW-1266">Target cell cytoplasm</keyword>
<dbReference type="Pfam" id="PF04829">
    <property type="entry name" value="PT-VENN"/>
    <property type="match status" value="1"/>
</dbReference>
<protein>
    <submittedName>
        <fullName evidence="6">VENN motif pre-toxin domain-containing protein</fullName>
    </submittedName>
</protein>
<accession>A0ABT5QC48</accession>
<gene>
    <name evidence="6" type="ORF">M5G25_26280</name>
</gene>
<feature type="domain" description="VENN motif-containing" evidence="5">
    <location>
        <begin position="2"/>
        <end position="36"/>
    </location>
</feature>
<organism evidence="6 7">
    <name type="scientific">Pseudomonas idahonensis</name>
    <dbReference type="NCBI Taxonomy" id="2942628"/>
    <lineage>
        <taxon>Bacteria</taxon>
        <taxon>Pseudomonadati</taxon>
        <taxon>Pseudomonadota</taxon>
        <taxon>Gammaproteobacteria</taxon>
        <taxon>Pseudomonadales</taxon>
        <taxon>Pseudomonadaceae</taxon>
        <taxon>Pseudomonas</taxon>
    </lineage>
</organism>
<sequence>MSALATLAAGLAGGIAKGDSADAGAGRNAVENNLLANKYGVERLDKASLALYEKLKAAGIGSMDELQKQFVACGGNADCERNTRNEYRNQEKEAGEKLVALYQAGNLTSDEFGILVSDYARAMMEGAKEGQLNSDWGGFIGDIYRLTGNDWTPIGTISNPYLAIIKSSEQIAEWKRQGLSDEKNRELSIKDGVISSVLAPVDINGITNLLNNGASEEELVKFAMITAFGRAVGGNSKLSKDAEGSGAAGQSAKGLIGQNFEKYLYKELGGNQAFRRKDESLTGLMERITLYGTRLNLADTGRIMLKPDLKVLISLSQMSARMLE</sequence>
<proteinExistence type="predicted"/>
<evidence type="ECO:0000259" key="5">
    <source>
        <dbReference type="Pfam" id="PF04829"/>
    </source>
</evidence>
<keyword evidence="2" id="KW-0800">Toxin</keyword>
<dbReference type="Proteomes" id="UP001217610">
    <property type="component" value="Unassembled WGS sequence"/>
</dbReference>
<reference evidence="6 7" key="1">
    <citation type="submission" date="2022-05" db="EMBL/GenBank/DDBJ databases">
        <title>Novel Pseudomonas spp. Isolated from a Rainbow Trout Aquaculture Facility.</title>
        <authorList>
            <person name="Testerman T."/>
            <person name="Graf J."/>
        </authorList>
    </citation>
    <scope>NUCLEOTIDE SEQUENCE [LARGE SCALE GENOMIC DNA]</scope>
    <source>
        <strain evidence="6 7">ID357</strain>
    </source>
</reference>
<evidence type="ECO:0000256" key="1">
    <source>
        <dbReference type="ARBA" id="ARBA00004219"/>
    </source>
</evidence>
<evidence type="ECO:0000256" key="2">
    <source>
        <dbReference type="ARBA" id="ARBA00022656"/>
    </source>
</evidence>
<evidence type="ECO:0000313" key="7">
    <source>
        <dbReference type="Proteomes" id="UP001217610"/>
    </source>
</evidence>
<dbReference type="InterPro" id="IPR006914">
    <property type="entry name" value="VENN_dom"/>
</dbReference>
<evidence type="ECO:0000313" key="6">
    <source>
        <dbReference type="EMBL" id="MDD1151788.1"/>
    </source>
</evidence>
<keyword evidence="4" id="KW-0843">Virulence</keyword>
<name>A0ABT5QC48_9PSED</name>
<evidence type="ECO:0000256" key="3">
    <source>
        <dbReference type="ARBA" id="ARBA00022913"/>
    </source>
</evidence>
<comment type="caution">
    <text evidence="6">The sequence shown here is derived from an EMBL/GenBank/DDBJ whole genome shotgun (WGS) entry which is preliminary data.</text>
</comment>
<keyword evidence="7" id="KW-1185">Reference proteome</keyword>
<dbReference type="EMBL" id="JAMDGR010000025">
    <property type="protein sequence ID" value="MDD1151788.1"/>
    <property type="molecule type" value="Genomic_DNA"/>
</dbReference>
<evidence type="ECO:0000256" key="4">
    <source>
        <dbReference type="ARBA" id="ARBA00023026"/>
    </source>
</evidence>